<feature type="transmembrane region" description="Helical" evidence="1">
    <location>
        <begin position="90"/>
        <end position="111"/>
    </location>
</feature>
<accession>A0ABS6G8G2</accession>
<dbReference type="Pfam" id="PF11188">
    <property type="entry name" value="DUF2975"/>
    <property type="match status" value="1"/>
</dbReference>
<feature type="transmembrane region" description="Helical" evidence="1">
    <location>
        <begin position="117"/>
        <end position="144"/>
    </location>
</feature>
<keyword evidence="3" id="KW-1185">Reference proteome</keyword>
<proteinExistence type="predicted"/>
<protein>
    <submittedName>
        <fullName evidence="2">DUF2975 domain-containing protein</fullName>
    </submittedName>
</protein>
<name>A0ABS6G8G2_9FIRM</name>
<evidence type="ECO:0000313" key="2">
    <source>
        <dbReference type="EMBL" id="MBU5678002.1"/>
    </source>
</evidence>
<feature type="transmembrane region" description="Helical" evidence="1">
    <location>
        <begin position="47"/>
        <end position="69"/>
    </location>
</feature>
<organism evidence="2 3">
    <name type="scientific">Alkaliphilus flagellatus</name>
    <dbReference type="NCBI Taxonomy" id="2841507"/>
    <lineage>
        <taxon>Bacteria</taxon>
        <taxon>Bacillati</taxon>
        <taxon>Bacillota</taxon>
        <taxon>Clostridia</taxon>
        <taxon>Peptostreptococcales</taxon>
        <taxon>Natronincolaceae</taxon>
        <taxon>Alkaliphilus</taxon>
    </lineage>
</organism>
<dbReference type="RefSeq" id="WP_216419227.1">
    <property type="nucleotide sequence ID" value="NZ_JAHLQK010000007.1"/>
</dbReference>
<evidence type="ECO:0000313" key="3">
    <source>
        <dbReference type="Proteomes" id="UP000779508"/>
    </source>
</evidence>
<keyword evidence="1" id="KW-0812">Transmembrane</keyword>
<evidence type="ECO:0000256" key="1">
    <source>
        <dbReference type="SAM" id="Phobius"/>
    </source>
</evidence>
<comment type="caution">
    <text evidence="2">The sequence shown here is derived from an EMBL/GenBank/DDBJ whole genome shotgun (WGS) entry which is preliminary data.</text>
</comment>
<keyword evidence="1" id="KW-0472">Membrane</keyword>
<keyword evidence="1" id="KW-1133">Transmembrane helix</keyword>
<dbReference type="EMBL" id="JAHLQK010000007">
    <property type="protein sequence ID" value="MBU5678002.1"/>
    <property type="molecule type" value="Genomic_DNA"/>
</dbReference>
<sequence length="162" mass="18035">MKKNVSSKMLNIIVTLGITLTLLALLATPLVLTAFFKSALSVLNQDLVMTITICIYICAAPYMIALFNLKKLSKLVVKNNPFSPDTAKSLKIISLCAFSEILLFNGCSIYLMYYHDIFLYALSIIPMILVTFISLAIGFLSLTLSHLFDQATRIKDENDKTI</sequence>
<reference evidence="2 3" key="1">
    <citation type="submission" date="2021-06" db="EMBL/GenBank/DDBJ databases">
        <authorList>
            <person name="Sun Q."/>
            <person name="Li D."/>
        </authorList>
    </citation>
    <scope>NUCLEOTIDE SEQUENCE [LARGE SCALE GENOMIC DNA]</scope>
    <source>
        <strain evidence="2 3">MSJ-5</strain>
    </source>
</reference>
<feature type="transmembrane region" description="Helical" evidence="1">
    <location>
        <begin position="12"/>
        <end position="35"/>
    </location>
</feature>
<dbReference type="Proteomes" id="UP000779508">
    <property type="component" value="Unassembled WGS sequence"/>
</dbReference>
<gene>
    <name evidence="2" type="ORF">KQI88_16405</name>
</gene>
<dbReference type="InterPro" id="IPR021354">
    <property type="entry name" value="DUF2975"/>
</dbReference>